<accession>A0ABT6F9E5</accession>
<keyword evidence="2" id="KW-1185">Reference proteome</keyword>
<protein>
    <submittedName>
        <fullName evidence="1">Uncharacterized protein</fullName>
    </submittedName>
</protein>
<organism evidence="1 2">
    <name type="scientific">Paludisphaera mucosa</name>
    <dbReference type="NCBI Taxonomy" id="3030827"/>
    <lineage>
        <taxon>Bacteria</taxon>
        <taxon>Pseudomonadati</taxon>
        <taxon>Planctomycetota</taxon>
        <taxon>Planctomycetia</taxon>
        <taxon>Isosphaerales</taxon>
        <taxon>Isosphaeraceae</taxon>
        <taxon>Paludisphaera</taxon>
    </lineage>
</organism>
<comment type="caution">
    <text evidence="1">The sequence shown here is derived from an EMBL/GenBank/DDBJ whole genome shotgun (WGS) entry which is preliminary data.</text>
</comment>
<sequence>MIPHPAPRAFRTPSLIAFTLLTLALGGPQGRSAEPPDGAVAKAVVRIREGGRNRLEAAKWTPWDQGYVVEGDAFVCDNGESAGARRGASQRVVLDQKRAMPIVATAWSKAEGVSGGPDADYSLYLDLVYDDGTAVWGRSSPFKVGSHDWQEARVAFVPARPIKELSVNLLMRGHAGKAWFRGARLEVVEAGAGGVVFDGVPVVPKSPAKEGFQVRDVAADGDFVHLARQAVGIELTGGRDVKDAESFDVVLRDKTGRDRAVTLVYTTPVAASGARWLDDPRRASAVEPGREYLRSAPSQFRAGANGRMSAYPFGAVVQGGRGTALGLDMARPAFFRVGYNAGTEELFIAFDVALTAEKNEARLRFRRFGFDPAWEFRAALDAYYRLFPEAFERRVAEQGLWMPFTPISQVKGWEDFGFRFKEGSDEPEWDDAHGILTFRYTEPLTWWMPMPAGMPRTLAAATAEAERLAASGKAEARAWRSSVYHDRDGGPVALFRDEPWNKGAVWSMNSTPGLASDDDFAVKWNPRIRDRLYGPGRTKGDLDGEYVDSSEGYVTDELDFRRDHFARSEAPLVFALEDRRPAVFRGTIAFEYVRGIARDVHGMGKLMMANSTPDRLCWLAPLLDVMGTESDWNPGGRWRPMPDPELLLRRALCKGKPFCFLMNSEFDRLGPDKVEKYMKRSVAYGMFPGFFSHNASEGAYFTRPELYERDRPLFRKYVPLARLVAEAGWEPITRARSGDERVYVERFGDRRLTVFNDSAERISTTITLDAAKTGEGRELVRGTAVSWREGKAALELDAEDLAVLEIP</sequence>
<gene>
    <name evidence="1" type="ORF">PZE19_10455</name>
</gene>
<proteinExistence type="predicted"/>
<dbReference type="Proteomes" id="UP001216907">
    <property type="component" value="Unassembled WGS sequence"/>
</dbReference>
<evidence type="ECO:0000313" key="2">
    <source>
        <dbReference type="Proteomes" id="UP001216907"/>
    </source>
</evidence>
<evidence type="ECO:0000313" key="1">
    <source>
        <dbReference type="EMBL" id="MDG3004197.1"/>
    </source>
</evidence>
<name>A0ABT6F9E5_9BACT</name>
<dbReference type="EMBL" id="JARRAG010000002">
    <property type="protein sequence ID" value="MDG3004197.1"/>
    <property type="molecule type" value="Genomic_DNA"/>
</dbReference>
<reference evidence="1 2" key="1">
    <citation type="submission" date="2023-03" db="EMBL/GenBank/DDBJ databases">
        <title>Paludisphaera mucosa sp. nov. a novel planctomycete from northern fen.</title>
        <authorList>
            <person name="Ivanova A."/>
        </authorList>
    </citation>
    <scope>NUCLEOTIDE SEQUENCE [LARGE SCALE GENOMIC DNA]</scope>
    <source>
        <strain evidence="1 2">Pla2</strain>
    </source>
</reference>
<dbReference type="Gene3D" id="2.60.120.260">
    <property type="entry name" value="Galactose-binding domain-like"/>
    <property type="match status" value="1"/>
</dbReference>
<dbReference type="RefSeq" id="WP_277860558.1">
    <property type="nucleotide sequence ID" value="NZ_JARRAG010000002.1"/>
</dbReference>